<proteinExistence type="predicted"/>
<evidence type="ECO:0000313" key="2">
    <source>
        <dbReference type="Proteomes" id="UP001177021"/>
    </source>
</evidence>
<sequence>MAKILKKNYTVIIFLFIFLIVVDIDEKPTVKAFLKICEHDSDCLRSMCNYPKIVRCINKSCECVRMMSLFL</sequence>
<dbReference type="Proteomes" id="UP001177021">
    <property type="component" value="Unassembled WGS sequence"/>
</dbReference>
<gene>
    <name evidence="1" type="ORF">MILVUS5_LOCUS20207</name>
</gene>
<keyword evidence="2" id="KW-1185">Reference proteome</keyword>
<organism evidence="1 2">
    <name type="scientific">Trifolium pratense</name>
    <name type="common">Red clover</name>
    <dbReference type="NCBI Taxonomy" id="57577"/>
    <lineage>
        <taxon>Eukaryota</taxon>
        <taxon>Viridiplantae</taxon>
        <taxon>Streptophyta</taxon>
        <taxon>Embryophyta</taxon>
        <taxon>Tracheophyta</taxon>
        <taxon>Spermatophyta</taxon>
        <taxon>Magnoliopsida</taxon>
        <taxon>eudicotyledons</taxon>
        <taxon>Gunneridae</taxon>
        <taxon>Pentapetalae</taxon>
        <taxon>rosids</taxon>
        <taxon>fabids</taxon>
        <taxon>Fabales</taxon>
        <taxon>Fabaceae</taxon>
        <taxon>Papilionoideae</taxon>
        <taxon>50 kb inversion clade</taxon>
        <taxon>NPAAA clade</taxon>
        <taxon>Hologalegina</taxon>
        <taxon>IRL clade</taxon>
        <taxon>Trifolieae</taxon>
        <taxon>Trifolium</taxon>
    </lineage>
</organism>
<evidence type="ECO:0000313" key="1">
    <source>
        <dbReference type="EMBL" id="CAJ2652772.1"/>
    </source>
</evidence>
<name>A0ACB0KAX3_TRIPR</name>
<protein>
    <submittedName>
        <fullName evidence="1">Uncharacterized protein</fullName>
    </submittedName>
</protein>
<accession>A0ACB0KAX3</accession>
<reference evidence="1" key="1">
    <citation type="submission" date="2023-10" db="EMBL/GenBank/DDBJ databases">
        <authorList>
            <person name="Rodriguez Cubillos JULIANA M."/>
            <person name="De Vega J."/>
        </authorList>
    </citation>
    <scope>NUCLEOTIDE SEQUENCE</scope>
</reference>
<dbReference type="EMBL" id="CASHSV030000206">
    <property type="protein sequence ID" value="CAJ2652772.1"/>
    <property type="molecule type" value="Genomic_DNA"/>
</dbReference>
<comment type="caution">
    <text evidence="1">The sequence shown here is derived from an EMBL/GenBank/DDBJ whole genome shotgun (WGS) entry which is preliminary data.</text>
</comment>